<dbReference type="SUPFAM" id="SSF46955">
    <property type="entry name" value="Putative DNA-binding domain"/>
    <property type="match status" value="1"/>
</dbReference>
<dbReference type="PANTHER" id="PTHR30204:SF93">
    <property type="entry name" value="HTH MERR-TYPE DOMAIN-CONTAINING PROTEIN"/>
    <property type="match status" value="1"/>
</dbReference>
<dbReference type="GO" id="GO:0003700">
    <property type="term" value="F:DNA-binding transcription factor activity"/>
    <property type="evidence" value="ECO:0007669"/>
    <property type="project" value="InterPro"/>
</dbReference>
<reference evidence="3 4" key="1">
    <citation type="submission" date="2017-02" db="EMBL/GenBank/DDBJ databases">
        <title>Streptomyces pactum ACT12 Genome sequencing and assembly.</title>
        <authorList>
            <person name="Xue Q."/>
            <person name="Yan X."/>
            <person name="Jia L."/>
            <person name="Yan H."/>
        </authorList>
    </citation>
    <scope>NUCLEOTIDE SEQUENCE [LARGE SCALE GENOMIC DNA]</scope>
    <source>
        <strain evidence="3 4">ACT12</strain>
    </source>
</reference>
<gene>
    <name evidence="3" type="ORF">B1H29_19725</name>
</gene>
<organism evidence="3 4">
    <name type="scientific">Streptomyces pactum</name>
    <dbReference type="NCBI Taxonomy" id="68249"/>
    <lineage>
        <taxon>Bacteria</taxon>
        <taxon>Bacillati</taxon>
        <taxon>Actinomycetota</taxon>
        <taxon>Actinomycetes</taxon>
        <taxon>Kitasatosporales</taxon>
        <taxon>Streptomycetaceae</taxon>
        <taxon>Streptomyces</taxon>
    </lineage>
</organism>
<protein>
    <submittedName>
        <fullName evidence="3">MerR family transcriptional regulator</fullName>
    </submittedName>
</protein>
<dbReference type="AlphaFoldDB" id="A0A1S6JAR8"/>
<dbReference type="PANTHER" id="PTHR30204">
    <property type="entry name" value="REDOX-CYCLING DRUG-SENSING TRANSCRIPTIONAL ACTIVATOR SOXR"/>
    <property type="match status" value="1"/>
</dbReference>
<keyword evidence="1" id="KW-0238">DNA-binding</keyword>
<name>A0A1S6JAR8_9ACTN</name>
<dbReference type="RefSeq" id="WP_055421964.1">
    <property type="nucleotide sequence ID" value="NZ_CP019724.1"/>
</dbReference>
<dbReference type="InterPro" id="IPR009061">
    <property type="entry name" value="DNA-bd_dom_put_sf"/>
</dbReference>
<dbReference type="OrthoDB" id="9809391at2"/>
<dbReference type="Pfam" id="PF13411">
    <property type="entry name" value="MerR_1"/>
    <property type="match status" value="1"/>
</dbReference>
<dbReference type="Gene3D" id="1.10.1660.10">
    <property type="match status" value="1"/>
</dbReference>
<dbReference type="SMART" id="SM00422">
    <property type="entry name" value="HTH_MERR"/>
    <property type="match status" value="1"/>
</dbReference>
<evidence type="ECO:0000259" key="2">
    <source>
        <dbReference type="PROSITE" id="PS50937"/>
    </source>
</evidence>
<feature type="domain" description="HTH merR-type" evidence="2">
    <location>
        <begin position="7"/>
        <end position="76"/>
    </location>
</feature>
<dbReference type="CDD" id="cd00592">
    <property type="entry name" value="HTH_MerR-like"/>
    <property type="match status" value="1"/>
</dbReference>
<evidence type="ECO:0000313" key="3">
    <source>
        <dbReference type="EMBL" id="AQS68852.1"/>
    </source>
</evidence>
<dbReference type="GO" id="GO:0003677">
    <property type="term" value="F:DNA binding"/>
    <property type="evidence" value="ECO:0007669"/>
    <property type="project" value="UniProtKB-KW"/>
</dbReference>
<evidence type="ECO:0000256" key="1">
    <source>
        <dbReference type="ARBA" id="ARBA00023125"/>
    </source>
</evidence>
<accession>A0A1S6JAR8</accession>
<evidence type="ECO:0000313" key="4">
    <source>
        <dbReference type="Proteomes" id="UP000189443"/>
    </source>
</evidence>
<sequence length="328" mass="35675">MNGATPLHSIGELSARTGVPVRTIRFYSDTGLLPPTHRTPAGYRRYGDAALGRLRLVRVLRELDVDLPTVRRVLDGDLPVAEVAAAHADATALQIRALRLRQSMLRLVARRGSSPEETVLMHRLTRLSSDERRRMVADFIAGLGAGAPDARGAAAALRTALPDLPDEPSDAQLTAWVEIAELVADDGFRARMAHAALPPADEEALPGAAPEAAAELVPFVRRTVAAARAADIDPDDDDAVPVVDAVVERFAATLGRPDSPELRAWMARQFDAGHDPLVERYWRLVWTVNDWQVVPAHLPFQPWMIEALHRSRPAAHGQSHGQGGHRCG</sequence>
<dbReference type="PRINTS" id="PR00040">
    <property type="entry name" value="HTHMERR"/>
</dbReference>
<dbReference type="Proteomes" id="UP000189443">
    <property type="component" value="Chromosome"/>
</dbReference>
<dbReference type="InterPro" id="IPR000551">
    <property type="entry name" value="MerR-type_HTH_dom"/>
</dbReference>
<dbReference type="KEGG" id="spac:B1H29_19725"/>
<dbReference type="InterPro" id="IPR047057">
    <property type="entry name" value="MerR_fam"/>
</dbReference>
<keyword evidence="4" id="KW-1185">Reference proteome</keyword>
<dbReference type="EMBL" id="CP019724">
    <property type="protein sequence ID" value="AQS68852.1"/>
    <property type="molecule type" value="Genomic_DNA"/>
</dbReference>
<dbReference type="PROSITE" id="PS50937">
    <property type="entry name" value="HTH_MERR_2"/>
    <property type="match status" value="1"/>
</dbReference>
<proteinExistence type="predicted"/>